<accession>B7KF50</accession>
<dbReference type="KEGG" id="cyc:PCC7424_2079"/>
<keyword evidence="2" id="KW-0808">Transferase</keyword>
<evidence type="ECO:0000313" key="2">
    <source>
        <dbReference type="EMBL" id="ACK70506.1"/>
    </source>
</evidence>
<sequence length="152" mass="17983">MGRTEGSHSNNNEIRHQFRLRVRTELEQLIPVLKWFENHTQSLLPETIIWQVKVALAEGFTNTVRYAHQHLPHETPIELALAIFSNYLELKIWDYGNPFDLHKKLQELKESDEDPLLKEGDRGLIFMQSLMDELDYIRLSNEQNCLIMKKKI</sequence>
<keyword evidence="2" id="KW-0418">Kinase</keyword>
<dbReference type="GO" id="GO:0004674">
    <property type="term" value="F:protein serine/threonine kinase activity"/>
    <property type="evidence" value="ECO:0007669"/>
    <property type="project" value="UniProtKB-KW"/>
</dbReference>
<dbReference type="Proteomes" id="UP000002384">
    <property type="component" value="Chromosome"/>
</dbReference>
<dbReference type="InterPro" id="IPR003594">
    <property type="entry name" value="HATPase_dom"/>
</dbReference>
<feature type="domain" description="Histidine kinase/HSP90-like ATPase" evidence="1">
    <location>
        <begin position="24"/>
        <end position="150"/>
    </location>
</feature>
<proteinExistence type="predicted"/>
<keyword evidence="2" id="KW-0723">Serine/threonine-protein kinase</keyword>
<keyword evidence="3" id="KW-1185">Reference proteome</keyword>
<dbReference type="STRING" id="65393.PCC7424_2079"/>
<reference evidence="3" key="1">
    <citation type="journal article" date="2011" name="MBio">
        <title>Novel metabolic attributes of the genus Cyanothece, comprising a group of unicellular nitrogen-fixing Cyanobacteria.</title>
        <authorList>
            <person name="Bandyopadhyay A."/>
            <person name="Elvitigala T."/>
            <person name="Welsh E."/>
            <person name="Stockel J."/>
            <person name="Liberton M."/>
            <person name="Min H."/>
            <person name="Sherman L.A."/>
            <person name="Pakrasi H.B."/>
        </authorList>
    </citation>
    <scope>NUCLEOTIDE SEQUENCE [LARGE SCALE GENOMIC DNA]</scope>
    <source>
        <strain evidence="3">PCC 7424</strain>
    </source>
</reference>
<dbReference type="Gene3D" id="3.30.565.10">
    <property type="entry name" value="Histidine kinase-like ATPase, C-terminal domain"/>
    <property type="match status" value="1"/>
</dbReference>
<dbReference type="RefSeq" id="WP_015954112.1">
    <property type="nucleotide sequence ID" value="NC_011729.1"/>
</dbReference>
<organism evidence="2 3">
    <name type="scientific">Gloeothece citriformis (strain PCC 7424)</name>
    <name type="common">Cyanothece sp. (strain PCC 7424)</name>
    <dbReference type="NCBI Taxonomy" id="65393"/>
    <lineage>
        <taxon>Bacteria</taxon>
        <taxon>Bacillati</taxon>
        <taxon>Cyanobacteriota</taxon>
        <taxon>Cyanophyceae</taxon>
        <taxon>Oscillatoriophycideae</taxon>
        <taxon>Chroococcales</taxon>
        <taxon>Aphanothecaceae</taxon>
        <taxon>Gloeothece</taxon>
        <taxon>Gloeothece citriformis</taxon>
    </lineage>
</organism>
<protein>
    <submittedName>
        <fullName evidence="2">Putative anti-sigma regulatory factor, serine/threonine protein kinase</fullName>
    </submittedName>
</protein>
<dbReference type="SUPFAM" id="SSF55874">
    <property type="entry name" value="ATPase domain of HSP90 chaperone/DNA topoisomerase II/histidine kinase"/>
    <property type="match status" value="1"/>
</dbReference>
<dbReference type="Pfam" id="PF13581">
    <property type="entry name" value="HATPase_c_2"/>
    <property type="match status" value="1"/>
</dbReference>
<gene>
    <name evidence="2" type="ordered locus">PCC7424_2079</name>
</gene>
<name>B7KF50_GLOC7</name>
<dbReference type="CDD" id="cd16936">
    <property type="entry name" value="HATPase_RsbW-like"/>
    <property type="match status" value="1"/>
</dbReference>
<dbReference type="InterPro" id="IPR036890">
    <property type="entry name" value="HATPase_C_sf"/>
</dbReference>
<dbReference type="AlphaFoldDB" id="B7KF50"/>
<evidence type="ECO:0000259" key="1">
    <source>
        <dbReference type="Pfam" id="PF13581"/>
    </source>
</evidence>
<dbReference type="HOGENOM" id="CLU_090336_16_1_3"/>
<dbReference type="eggNOG" id="COG2172">
    <property type="taxonomic scope" value="Bacteria"/>
</dbReference>
<evidence type="ECO:0000313" key="3">
    <source>
        <dbReference type="Proteomes" id="UP000002384"/>
    </source>
</evidence>
<dbReference type="EMBL" id="CP001291">
    <property type="protein sequence ID" value="ACK70506.1"/>
    <property type="molecule type" value="Genomic_DNA"/>
</dbReference>